<organism evidence="1 2">
    <name type="scientific">Pedobacter endophyticus</name>
    <dbReference type="NCBI Taxonomy" id="2789740"/>
    <lineage>
        <taxon>Bacteria</taxon>
        <taxon>Pseudomonadati</taxon>
        <taxon>Bacteroidota</taxon>
        <taxon>Sphingobacteriia</taxon>
        <taxon>Sphingobacteriales</taxon>
        <taxon>Sphingobacteriaceae</taxon>
        <taxon>Pedobacter</taxon>
    </lineage>
</organism>
<accession>A0A7U3SPB9</accession>
<sequence>MKNFESANQETELRNEPQRPVLKNYKLARRALPLEKAINEGMEYMYHDLLKRIKKMYSTLPNEADRLVVEIDCKNDPFDPDGLWCFFTPHLYYHVRCNYVERYEVDYQFHNCPFENEIRAWFKRVLHPMYTNEVSKKPDYPTFYQRVLAYQPKERIYTLDYCKI</sequence>
<protein>
    <submittedName>
        <fullName evidence="1">Uncharacterized protein</fullName>
    </submittedName>
</protein>
<dbReference type="KEGG" id="pex:IZT61_12335"/>
<dbReference type="AlphaFoldDB" id="A0A7U3SPB9"/>
<gene>
    <name evidence="1" type="ORF">IZT61_12335</name>
</gene>
<dbReference type="Proteomes" id="UP000594759">
    <property type="component" value="Chromosome"/>
</dbReference>
<keyword evidence="2" id="KW-1185">Reference proteome</keyword>
<dbReference type="EMBL" id="CP064939">
    <property type="protein sequence ID" value="QPH37896.1"/>
    <property type="molecule type" value="Genomic_DNA"/>
</dbReference>
<evidence type="ECO:0000313" key="2">
    <source>
        <dbReference type="Proteomes" id="UP000594759"/>
    </source>
</evidence>
<proteinExistence type="predicted"/>
<evidence type="ECO:0000313" key="1">
    <source>
        <dbReference type="EMBL" id="QPH37896.1"/>
    </source>
</evidence>
<name>A0A7U3SPB9_9SPHI</name>
<dbReference type="RefSeq" id="WP_196097208.1">
    <property type="nucleotide sequence ID" value="NZ_CP064939.1"/>
</dbReference>
<reference evidence="1 2" key="1">
    <citation type="submission" date="2020-11" db="EMBL/GenBank/DDBJ databases">
        <title>Pedobacter endophytica, an endophytic bacteria isolated form Carex pumila.</title>
        <authorList>
            <person name="Peng Y."/>
            <person name="Jiang L."/>
            <person name="Lee J."/>
        </authorList>
    </citation>
    <scope>NUCLEOTIDE SEQUENCE [LARGE SCALE GENOMIC DNA]</scope>
    <source>
        <strain evidence="1 2">JBR3-12</strain>
    </source>
</reference>